<protein>
    <submittedName>
        <fullName evidence="2">Membrane protein</fullName>
    </submittedName>
</protein>
<feature type="transmembrane region" description="Helical" evidence="1">
    <location>
        <begin position="292"/>
        <end position="313"/>
    </location>
</feature>
<dbReference type="Proteomes" id="UP000030014">
    <property type="component" value="Unassembled WGS sequence"/>
</dbReference>
<evidence type="ECO:0000313" key="3">
    <source>
        <dbReference type="Proteomes" id="UP000030014"/>
    </source>
</evidence>
<organism evidence="2 3">
    <name type="scientific">Clostridium botulinum C/D str. DC5</name>
    <dbReference type="NCBI Taxonomy" id="1443128"/>
    <lineage>
        <taxon>Bacteria</taxon>
        <taxon>Bacillati</taxon>
        <taxon>Bacillota</taxon>
        <taxon>Clostridia</taxon>
        <taxon>Eubacteriales</taxon>
        <taxon>Clostridiaceae</taxon>
        <taxon>Clostridium</taxon>
    </lineage>
</organism>
<dbReference type="EMBL" id="JDRY01000008">
    <property type="protein sequence ID" value="KGN01244.1"/>
    <property type="molecule type" value="Genomic_DNA"/>
</dbReference>
<keyword evidence="1" id="KW-0812">Transmembrane</keyword>
<accession>A0A0A0IKX8</accession>
<feature type="transmembrane region" description="Helical" evidence="1">
    <location>
        <begin position="245"/>
        <end position="264"/>
    </location>
</feature>
<keyword evidence="1" id="KW-0472">Membrane</keyword>
<proteinExistence type="predicted"/>
<dbReference type="Pfam" id="PF13687">
    <property type="entry name" value="DUF4153"/>
    <property type="match status" value="1"/>
</dbReference>
<dbReference type="AlphaFoldDB" id="A0A0A0IKX8"/>
<evidence type="ECO:0000256" key="1">
    <source>
        <dbReference type="SAM" id="Phobius"/>
    </source>
</evidence>
<name>A0A0A0IKX8_CLOBO</name>
<keyword evidence="1" id="KW-1133">Transmembrane helix</keyword>
<feature type="transmembrane region" description="Helical" evidence="1">
    <location>
        <begin position="325"/>
        <end position="346"/>
    </location>
</feature>
<feature type="transmembrane region" description="Helical" evidence="1">
    <location>
        <begin position="17"/>
        <end position="33"/>
    </location>
</feature>
<feature type="transmembrane region" description="Helical" evidence="1">
    <location>
        <begin position="204"/>
        <end position="225"/>
    </location>
</feature>
<feature type="transmembrane region" description="Helical" evidence="1">
    <location>
        <begin position="70"/>
        <end position="90"/>
    </location>
</feature>
<feature type="transmembrane region" description="Helical" evidence="1">
    <location>
        <begin position="96"/>
        <end position="114"/>
    </location>
</feature>
<feature type="transmembrane region" description="Helical" evidence="1">
    <location>
        <begin position="126"/>
        <end position="148"/>
    </location>
</feature>
<comment type="caution">
    <text evidence="2">The sequence shown here is derived from an EMBL/GenBank/DDBJ whole genome shotgun (WGS) entry which is preliminary data.</text>
</comment>
<feature type="transmembrane region" description="Helical" evidence="1">
    <location>
        <begin position="358"/>
        <end position="380"/>
    </location>
</feature>
<gene>
    <name evidence="2" type="ORF">Z955_01535</name>
</gene>
<evidence type="ECO:0000313" key="2">
    <source>
        <dbReference type="EMBL" id="KGN01244.1"/>
    </source>
</evidence>
<dbReference type="InterPro" id="IPR025291">
    <property type="entry name" value="DUF4153"/>
</dbReference>
<feature type="transmembrane region" description="Helical" evidence="1">
    <location>
        <begin position="39"/>
        <end position="58"/>
    </location>
</feature>
<sequence length="483" mass="56411">MKNDLENFQVSQKEIQIKIRLLLLSIFIGFLFYQFGFNYAGISVFIFICILSLGFIIINKIKVINYMGIFFMIIAMFLSISYGIYTNYIFRFLNKWLIPITLISSFLLMTYKNIEFKFNTFMRLVLDRVFGVAIPNIIKIPFLINYIVKKDNFNEKNSKMKNILSGLLISIPVLIFLCIILSNADSIFGHYITNIVCNINSQSLVIILCKVLVSIGISSFVFALYDSFSMKLKKTSYDNVNSMKFNSIVVITILMMVNILYVIFTKIQVGYLYGGKNLPRGFTYSEYARSGFFQLVFIVLINVISIILIKKYTEYTNNTEDKILLSMYSLITILSFNMAFSALYKIKLYIRVFGFTRLRILVSIFTIFLAFILIILLIFIWKNINLFKPIIICGAIIYVGVNFFNIDEFITKNNLNLSAYSKSIDKYYLSTLSFDNYKSMIKARKKGLIAIEDYNLWIEVNKKEIKHWYEYNYYCFKGNSIRK</sequence>
<feature type="transmembrane region" description="Helical" evidence="1">
    <location>
        <begin position="163"/>
        <end position="184"/>
    </location>
</feature>
<feature type="transmembrane region" description="Helical" evidence="1">
    <location>
        <begin position="386"/>
        <end position="404"/>
    </location>
</feature>
<dbReference type="RefSeq" id="WP_039257224.1">
    <property type="nucleotide sequence ID" value="NZ_JDRY01000008.1"/>
</dbReference>
<reference evidence="2 3" key="1">
    <citation type="submission" date="2014-01" db="EMBL/GenBank/DDBJ databases">
        <title>Plasmidome dynamics in the species complex Clostridium novyi sensu lato converts strains of independent lineages into distinctly different pathogens.</title>
        <authorList>
            <person name="Skarin H."/>
            <person name="Segerman B."/>
        </authorList>
    </citation>
    <scope>NUCLEOTIDE SEQUENCE [LARGE SCALE GENOMIC DNA]</scope>
    <source>
        <strain evidence="2 3">DC5</strain>
    </source>
</reference>